<evidence type="ECO:0000256" key="5">
    <source>
        <dbReference type="ARBA" id="ARBA00022475"/>
    </source>
</evidence>
<dbReference type="GO" id="GO:0005524">
    <property type="term" value="F:ATP binding"/>
    <property type="evidence" value="ECO:0007669"/>
    <property type="project" value="UniProtKB-KW"/>
</dbReference>
<evidence type="ECO:0000256" key="9">
    <source>
        <dbReference type="ARBA" id="ARBA00022741"/>
    </source>
</evidence>
<dbReference type="EC" id="2.7.10.2" evidence="4"/>
<comment type="similarity">
    <text evidence="3">Belongs to the etk/wzc family.</text>
</comment>
<keyword evidence="10" id="KW-0418">Kinase</keyword>
<evidence type="ECO:0000259" key="18">
    <source>
        <dbReference type="Pfam" id="PF13614"/>
    </source>
</evidence>
<feature type="transmembrane region" description="Helical" evidence="16">
    <location>
        <begin position="32"/>
        <end position="50"/>
    </location>
</feature>
<dbReference type="GO" id="GO:0005886">
    <property type="term" value="C:plasma membrane"/>
    <property type="evidence" value="ECO:0007669"/>
    <property type="project" value="UniProtKB-SubCell"/>
</dbReference>
<keyword evidence="13 16" id="KW-0472">Membrane</keyword>
<comment type="caution">
    <text evidence="20">The sequence shown here is derived from an EMBL/GenBank/DDBJ whole genome shotgun (WGS) entry which is preliminary data.</text>
</comment>
<comment type="similarity">
    <text evidence="2">Belongs to the CpsD/CapB family.</text>
</comment>
<evidence type="ECO:0000256" key="11">
    <source>
        <dbReference type="ARBA" id="ARBA00022840"/>
    </source>
</evidence>
<dbReference type="PANTHER" id="PTHR32309:SF13">
    <property type="entry name" value="FERRIC ENTEROBACTIN TRANSPORT PROTEIN FEPE"/>
    <property type="match status" value="1"/>
</dbReference>
<dbReference type="CDD" id="cd05387">
    <property type="entry name" value="BY-kinase"/>
    <property type="match status" value="1"/>
</dbReference>
<evidence type="ECO:0000313" key="21">
    <source>
        <dbReference type="Proteomes" id="UP000823757"/>
    </source>
</evidence>
<dbReference type="GO" id="GO:0004715">
    <property type="term" value="F:non-membrane spanning protein tyrosine kinase activity"/>
    <property type="evidence" value="ECO:0007669"/>
    <property type="project" value="UniProtKB-EC"/>
</dbReference>
<reference evidence="20" key="1">
    <citation type="submission" date="2020-10" db="EMBL/GenBank/DDBJ databases">
        <authorList>
            <person name="Gilroy R."/>
        </authorList>
    </citation>
    <scope>NUCLEOTIDE SEQUENCE</scope>
    <source>
        <strain evidence="20">B1-13419</strain>
    </source>
</reference>
<evidence type="ECO:0000256" key="3">
    <source>
        <dbReference type="ARBA" id="ARBA00008883"/>
    </source>
</evidence>
<dbReference type="AlphaFoldDB" id="A0A9D9IKG4"/>
<dbReference type="Pfam" id="PF13807">
    <property type="entry name" value="GNVR"/>
    <property type="match status" value="1"/>
</dbReference>
<evidence type="ECO:0000313" key="20">
    <source>
        <dbReference type="EMBL" id="MBO8474353.1"/>
    </source>
</evidence>
<evidence type="ECO:0000256" key="13">
    <source>
        <dbReference type="ARBA" id="ARBA00023136"/>
    </source>
</evidence>
<evidence type="ECO:0000256" key="7">
    <source>
        <dbReference type="ARBA" id="ARBA00022679"/>
    </source>
</evidence>
<dbReference type="EMBL" id="JADIMD010000047">
    <property type="protein sequence ID" value="MBO8474353.1"/>
    <property type="molecule type" value="Genomic_DNA"/>
</dbReference>
<keyword evidence="7 20" id="KW-0808">Transferase</keyword>
<dbReference type="Proteomes" id="UP000823757">
    <property type="component" value="Unassembled WGS sequence"/>
</dbReference>
<evidence type="ECO:0000256" key="8">
    <source>
        <dbReference type="ARBA" id="ARBA00022692"/>
    </source>
</evidence>
<dbReference type="Pfam" id="PF02706">
    <property type="entry name" value="Wzz"/>
    <property type="match status" value="1"/>
</dbReference>
<dbReference type="InterPro" id="IPR025669">
    <property type="entry name" value="AAA_dom"/>
</dbReference>
<feature type="transmembrane region" description="Helical" evidence="16">
    <location>
        <begin position="499"/>
        <end position="519"/>
    </location>
</feature>
<evidence type="ECO:0000256" key="4">
    <source>
        <dbReference type="ARBA" id="ARBA00011903"/>
    </source>
</evidence>
<evidence type="ECO:0000256" key="6">
    <source>
        <dbReference type="ARBA" id="ARBA00022519"/>
    </source>
</evidence>
<evidence type="ECO:0000256" key="1">
    <source>
        <dbReference type="ARBA" id="ARBA00004429"/>
    </source>
</evidence>
<evidence type="ECO:0000256" key="10">
    <source>
        <dbReference type="ARBA" id="ARBA00022777"/>
    </source>
</evidence>
<dbReference type="NCBIfam" id="TIGR01007">
    <property type="entry name" value="eps_fam"/>
    <property type="match status" value="1"/>
</dbReference>
<dbReference type="InterPro" id="IPR027417">
    <property type="entry name" value="P-loop_NTPase"/>
</dbReference>
<comment type="subcellular location">
    <subcellularLocation>
        <location evidence="1">Cell inner membrane</location>
        <topology evidence="1">Multi-pass membrane protein</topology>
    </subcellularLocation>
</comment>
<dbReference type="PANTHER" id="PTHR32309">
    <property type="entry name" value="TYROSINE-PROTEIN KINASE"/>
    <property type="match status" value="1"/>
</dbReference>
<protein>
    <recommendedName>
        <fullName evidence="4">non-specific protein-tyrosine kinase</fullName>
        <ecNumber evidence="4">2.7.10.2</ecNumber>
    </recommendedName>
</protein>
<dbReference type="FunFam" id="3.40.50.300:FF:000527">
    <property type="entry name" value="Tyrosine-protein kinase etk"/>
    <property type="match status" value="1"/>
</dbReference>
<evidence type="ECO:0000256" key="2">
    <source>
        <dbReference type="ARBA" id="ARBA00007316"/>
    </source>
</evidence>
<reference evidence="20" key="2">
    <citation type="journal article" date="2021" name="PeerJ">
        <title>Extensive microbial diversity within the chicken gut microbiome revealed by metagenomics and culture.</title>
        <authorList>
            <person name="Gilroy R."/>
            <person name="Ravi A."/>
            <person name="Getino M."/>
            <person name="Pursley I."/>
            <person name="Horton D.L."/>
            <person name="Alikhan N.F."/>
            <person name="Baker D."/>
            <person name="Gharbi K."/>
            <person name="Hall N."/>
            <person name="Watson M."/>
            <person name="Adriaenssens E.M."/>
            <person name="Foster-Nyarko E."/>
            <person name="Jarju S."/>
            <person name="Secka A."/>
            <person name="Antonio M."/>
            <person name="Oren A."/>
            <person name="Chaudhuri R.R."/>
            <person name="La Ragione R."/>
            <person name="Hildebrand F."/>
            <person name="Pallen M.J."/>
        </authorList>
    </citation>
    <scope>NUCLEOTIDE SEQUENCE</scope>
    <source>
        <strain evidence="20">B1-13419</strain>
    </source>
</reference>
<dbReference type="InterPro" id="IPR032807">
    <property type="entry name" value="GNVR"/>
</dbReference>
<evidence type="ECO:0000256" key="12">
    <source>
        <dbReference type="ARBA" id="ARBA00022989"/>
    </source>
</evidence>
<evidence type="ECO:0000259" key="19">
    <source>
        <dbReference type="Pfam" id="PF13807"/>
    </source>
</evidence>
<dbReference type="InterPro" id="IPR003856">
    <property type="entry name" value="LPS_length_determ_N"/>
</dbReference>
<proteinExistence type="inferred from homology"/>
<keyword evidence="8 16" id="KW-0812">Transmembrane</keyword>
<sequence>MAEETYRNNFNQEDQSDFNFSDIWGMIWGYRWWYVLSLCICIVFAAFYLYKTPSTYSRSAKVIINEDAQDATLRDIANISGFAGQGSSVNVNNEVEAFASPDLMKTVVERLGLETSYVEHQFMRDREFYNNSPVELSIVDPLVMSSFSFRVKKGQDSTFTLSDFTIGPDKLKKTEASGAIGDTLSTPVGTIVLLPTIYASDWDDDITVSWVNSRAKAKAFANNLSATVSGKQTSVVVLALEDTYASRAENILNTLIDVYNDEWVHDKNRSARNTTDFINERLVVIEQELGGIETDLKEYKEQNKLTDMQALSASYLEESSEYATKSFEVNNQLSIAQYIRDYLTEPANANALIPANSGLTNTDIESQISEYNQIVLQRDKLIANSSNKNPLIADMNAAMAAIRSTIIRSIDNLLATLNLQAEKIKSQEDQIMARIASSSGQQMELLSIERQQKVKESLYIYLLQKREENEIASLVNVGNTRLIMSPTGSPAPVSPNKMMIMLVALVLGAGIPFGVIFLGRMMDNTVSNKKDLSILSIPFLSEIPQMKSSMKRNIANIGRHKFDNQNCRIVVKKGSRNVINEAFRVLRTNLDMMLGKGNGCEAIMVTSFNPNAGKTFITMNIAASMALKGQRVLMIDLDLRKATLSKSIDKNHEGVVSYLIGKHDNLERLIQNVDENLDLLAVGTLPPNPAELLLSERFGKMLSTLKSRYRYIFLDCPPVDIVADTAIIAQSADVSVFVMRSGIMDKRALPAVEELYHDKKYNRMAVVLNGVSKRSGGYGKYGYGHYGYGYGYGSYGSYGYGSEKETE</sequence>
<dbReference type="Pfam" id="PF13614">
    <property type="entry name" value="AAA_31"/>
    <property type="match status" value="1"/>
</dbReference>
<dbReference type="Gene3D" id="3.40.50.300">
    <property type="entry name" value="P-loop containing nucleotide triphosphate hydrolases"/>
    <property type="match status" value="1"/>
</dbReference>
<organism evidence="20 21">
    <name type="scientific">Candidatus Cryptobacteroides faecigallinarum</name>
    <dbReference type="NCBI Taxonomy" id="2840763"/>
    <lineage>
        <taxon>Bacteria</taxon>
        <taxon>Pseudomonadati</taxon>
        <taxon>Bacteroidota</taxon>
        <taxon>Bacteroidia</taxon>
        <taxon>Bacteroidales</taxon>
        <taxon>Candidatus Cryptobacteroides</taxon>
    </lineage>
</organism>
<evidence type="ECO:0000256" key="14">
    <source>
        <dbReference type="ARBA" id="ARBA00023137"/>
    </source>
</evidence>
<dbReference type="InterPro" id="IPR050445">
    <property type="entry name" value="Bact_polysacc_biosynth/exp"/>
</dbReference>
<dbReference type="InterPro" id="IPR005702">
    <property type="entry name" value="Wzc-like_C"/>
</dbReference>
<name>A0A9D9IKG4_9BACT</name>
<keyword evidence="6" id="KW-0997">Cell inner membrane</keyword>
<feature type="domain" description="Polysaccharide chain length determinant N-terminal" evidence="17">
    <location>
        <begin position="17"/>
        <end position="109"/>
    </location>
</feature>
<comment type="catalytic activity">
    <reaction evidence="15">
        <text>L-tyrosyl-[protein] + ATP = O-phospho-L-tyrosyl-[protein] + ADP + H(+)</text>
        <dbReference type="Rhea" id="RHEA:10596"/>
        <dbReference type="Rhea" id="RHEA-COMP:10136"/>
        <dbReference type="Rhea" id="RHEA-COMP:20101"/>
        <dbReference type="ChEBI" id="CHEBI:15378"/>
        <dbReference type="ChEBI" id="CHEBI:30616"/>
        <dbReference type="ChEBI" id="CHEBI:46858"/>
        <dbReference type="ChEBI" id="CHEBI:61978"/>
        <dbReference type="ChEBI" id="CHEBI:456216"/>
        <dbReference type="EC" id="2.7.10.2"/>
    </reaction>
</comment>
<dbReference type="GO" id="GO:0042802">
    <property type="term" value="F:identical protein binding"/>
    <property type="evidence" value="ECO:0007669"/>
    <property type="project" value="UniProtKB-ARBA"/>
</dbReference>
<dbReference type="SUPFAM" id="SSF52540">
    <property type="entry name" value="P-loop containing nucleoside triphosphate hydrolases"/>
    <property type="match status" value="1"/>
</dbReference>
<feature type="domain" description="AAA" evidence="18">
    <location>
        <begin position="610"/>
        <end position="729"/>
    </location>
</feature>
<keyword evidence="14" id="KW-0829">Tyrosine-protein kinase</keyword>
<gene>
    <name evidence="20" type="ORF">IAB91_03560</name>
</gene>
<keyword evidence="12 16" id="KW-1133">Transmembrane helix</keyword>
<keyword evidence="9" id="KW-0547">Nucleotide-binding</keyword>
<evidence type="ECO:0000256" key="15">
    <source>
        <dbReference type="ARBA" id="ARBA00051245"/>
    </source>
</evidence>
<evidence type="ECO:0000256" key="16">
    <source>
        <dbReference type="SAM" id="Phobius"/>
    </source>
</evidence>
<feature type="domain" description="Tyrosine-protein kinase G-rich" evidence="19">
    <location>
        <begin position="442"/>
        <end position="519"/>
    </location>
</feature>
<keyword evidence="5" id="KW-1003">Cell membrane</keyword>
<evidence type="ECO:0000259" key="17">
    <source>
        <dbReference type="Pfam" id="PF02706"/>
    </source>
</evidence>
<keyword evidence="11" id="KW-0067">ATP-binding</keyword>
<accession>A0A9D9IKG4</accession>